<reference evidence="1" key="1">
    <citation type="submission" date="2018-05" db="EMBL/GenBank/DDBJ databases">
        <authorList>
            <person name="Lanie J.A."/>
            <person name="Ng W.-L."/>
            <person name="Kazmierczak K.M."/>
            <person name="Andrzejewski T.M."/>
            <person name="Davidsen T.M."/>
            <person name="Wayne K.J."/>
            <person name="Tettelin H."/>
            <person name="Glass J.I."/>
            <person name="Rusch D."/>
            <person name="Podicherti R."/>
            <person name="Tsui H.-C.T."/>
            <person name="Winkler M.E."/>
        </authorList>
    </citation>
    <scope>NUCLEOTIDE SEQUENCE</scope>
</reference>
<protein>
    <submittedName>
        <fullName evidence="1">Uncharacterized protein</fullName>
    </submittedName>
</protein>
<organism evidence="1">
    <name type="scientific">marine metagenome</name>
    <dbReference type="NCBI Taxonomy" id="408172"/>
    <lineage>
        <taxon>unclassified sequences</taxon>
        <taxon>metagenomes</taxon>
        <taxon>ecological metagenomes</taxon>
    </lineage>
</organism>
<name>A0A382JDM2_9ZZZZ</name>
<feature type="non-terminal residue" evidence="1">
    <location>
        <position position="115"/>
    </location>
</feature>
<evidence type="ECO:0000313" key="1">
    <source>
        <dbReference type="EMBL" id="SVC09452.1"/>
    </source>
</evidence>
<sequence>MLQWLGEDFNSSIIFNDYLDDKLVSVEINLESNTKKIYHKPIYSMHQTGNLAISIDFERHHWCRRGYSYDGNFDENKNRKIVENDAIWLINLKLNSSKKIILLQDIININPLTNM</sequence>
<dbReference type="EMBL" id="UINC01073229">
    <property type="protein sequence ID" value="SVC09452.1"/>
    <property type="molecule type" value="Genomic_DNA"/>
</dbReference>
<dbReference type="AlphaFoldDB" id="A0A382JDM2"/>
<gene>
    <name evidence="1" type="ORF">METZ01_LOCUS262306</name>
</gene>
<accession>A0A382JDM2</accession>
<proteinExistence type="predicted"/>